<keyword evidence="2" id="KW-1185">Reference proteome</keyword>
<feature type="region of interest" description="Disordered" evidence="1">
    <location>
        <begin position="88"/>
        <end position="112"/>
    </location>
</feature>
<evidence type="ECO:0000256" key="1">
    <source>
        <dbReference type="SAM" id="MobiDB-lite"/>
    </source>
</evidence>
<proteinExistence type="predicted"/>
<sequence length="112" mass="12708">MFRNALSTEKRAAIVALGRAGHTFRDIARLENVSLRGAVTAVKRHLGTSVVTSWKAEMKKHPYLWSNPREARLEGRIACQKPFLRPKNREKRLAEAPRLGGIPTRTLSHLRE</sequence>
<reference evidence="3" key="1">
    <citation type="submission" date="2025-08" db="UniProtKB">
        <authorList>
            <consortium name="RefSeq"/>
        </authorList>
    </citation>
    <scope>IDENTIFICATION</scope>
</reference>
<organism evidence="2 3">
    <name type="scientific">Galendromus occidentalis</name>
    <name type="common">western predatory mite</name>
    <dbReference type="NCBI Taxonomy" id="34638"/>
    <lineage>
        <taxon>Eukaryota</taxon>
        <taxon>Metazoa</taxon>
        <taxon>Ecdysozoa</taxon>
        <taxon>Arthropoda</taxon>
        <taxon>Chelicerata</taxon>
        <taxon>Arachnida</taxon>
        <taxon>Acari</taxon>
        <taxon>Parasitiformes</taxon>
        <taxon>Mesostigmata</taxon>
        <taxon>Gamasina</taxon>
        <taxon>Phytoseioidea</taxon>
        <taxon>Phytoseiidae</taxon>
        <taxon>Typhlodrominae</taxon>
        <taxon>Galendromus</taxon>
    </lineage>
</organism>
<dbReference type="AlphaFoldDB" id="A0AAJ7L6J4"/>
<name>A0AAJ7L6J4_9ACAR</name>
<gene>
    <name evidence="3" type="primary">LOC108865143</name>
</gene>
<accession>A0AAJ7L6J4</accession>
<dbReference type="GeneID" id="108865143"/>
<dbReference type="RefSeq" id="XP_018497388.1">
    <property type="nucleotide sequence ID" value="XM_018641872.1"/>
</dbReference>
<protein>
    <submittedName>
        <fullName evidence="3">Uncharacterized protein LOC108865143</fullName>
    </submittedName>
</protein>
<dbReference type="KEGG" id="goe:108865143"/>
<evidence type="ECO:0000313" key="3">
    <source>
        <dbReference type="RefSeq" id="XP_018497388.1"/>
    </source>
</evidence>
<dbReference type="Proteomes" id="UP000694867">
    <property type="component" value="Unplaced"/>
</dbReference>
<evidence type="ECO:0000313" key="2">
    <source>
        <dbReference type="Proteomes" id="UP000694867"/>
    </source>
</evidence>